<feature type="domain" description="BON" evidence="3">
    <location>
        <begin position="141"/>
        <end position="208"/>
    </location>
</feature>
<dbReference type="Gene3D" id="3.10.580.10">
    <property type="entry name" value="CBS-domain"/>
    <property type="match status" value="1"/>
</dbReference>
<dbReference type="InterPro" id="IPR046342">
    <property type="entry name" value="CBS_dom_sf"/>
</dbReference>
<gene>
    <name evidence="5" type="ORF">ACFP1K_25685</name>
</gene>
<dbReference type="RefSeq" id="WP_380757786.1">
    <property type="nucleotide sequence ID" value="NZ_JBHSRF010000045.1"/>
</dbReference>
<proteinExistence type="predicted"/>
<keyword evidence="6" id="KW-1185">Reference proteome</keyword>
<sequence>MMRVGEVMGRVAIAVERETSFADLVETMRRFKVGAVAVVDEDRRPVGVVSADDLLLRETGVREGVLHPRRRREEFTKATSGTASGVMTSPAITVTEGTPVREAAQIMHDQRVKQLPVVDAVTGRIVGTVHQADLLKIFTRSRDDLRAEVADLVRQAGVMPEGLSIGVDEGRVTLDGRVPRRSQSVRIVEAVRGVEGVIDVHGHLAYEHDDLSALPPSVII</sequence>
<dbReference type="SMART" id="SM00116">
    <property type="entry name" value="CBS"/>
    <property type="match status" value="2"/>
</dbReference>
<evidence type="ECO:0000313" key="5">
    <source>
        <dbReference type="EMBL" id="MFC6084576.1"/>
    </source>
</evidence>
<dbReference type="PROSITE" id="PS50914">
    <property type="entry name" value="BON"/>
    <property type="match status" value="1"/>
</dbReference>
<protein>
    <submittedName>
        <fullName evidence="5">CBS domain-containing protein</fullName>
    </submittedName>
</protein>
<accession>A0ABW1NND2</accession>
<dbReference type="Pfam" id="PF00571">
    <property type="entry name" value="CBS"/>
    <property type="match status" value="2"/>
</dbReference>
<feature type="domain" description="CBS" evidence="4">
    <location>
        <begin position="87"/>
        <end position="145"/>
    </location>
</feature>
<comment type="caution">
    <text evidence="5">The sequence shown here is derived from an EMBL/GenBank/DDBJ whole genome shotgun (WGS) entry which is preliminary data.</text>
</comment>
<evidence type="ECO:0000313" key="6">
    <source>
        <dbReference type="Proteomes" id="UP001596137"/>
    </source>
</evidence>
<evidence type="ECO:0000259" key="4">
    <source>
        <dbReference type="PROSITE" id="PS51371"/>
    </source>
</evidence>
<dbReference type="PIRSF" id="PIRSF036990">
    <property type="entry name" value="UCP036990_CBS_BON"/>
    <property type="match status" value="1"/>
</dbReference>
<evidence type="ECO:0000256" key="1">
    <source>
        <dbReference type="ARBA" id="ARBA00023122"/>
    </source>
</evidence>
<dbReference type="InterPro" id="IPR007055">
    <property type="entry name" value="BON_dom"/>
</dbReference>
<dbReference type="Pfam" id="PF04972">
    <property type="entry name" value="BON"/>
    <property type="match status" value="1"/>
</dbReference>
<keyword evidence="1 2" id="KW-0129">CBS domain</keyword>
<evidence type="ECO:0000256" key="2">
    <source>
        <dbReference type="PROSITE-ProRule" id="PRU00703"/>
    </source>
</evidence>
<dbReference type="EMBL" id="JBHSRF010000045">
    <property type="protein sequence ID" value="MFC6084576.1"/>
    <property type="molecule type" value="Genomic_DNA"/>
</dbReference>
<evidence type="ECO:0000259" key="3">
    <source>
        <dbReference type="PROSITE" id="PS50914"/>
    </source>
</evidence>
<dbReference type="PROSITE" id="PS51371">
    <property type="entry name" value="CBS"/>
    <property type="match status" value="2"/>
</dbReference>
<dbReference type="PANTHER" id="PTHR43080:SF29">
    <property type="entry name" value="OS02G0818000 PROTEIN"/>
    <property type="match status" value="1"/>
</dbReference>
<name>A0ABW1NND2_9ACTN</name>
<reference evidence="6" key="1">
    <citation type="journal article" date="2019" name="Int. J. Syst. Evol. Microbiol.">
        <title>The Global Catalogue of Microorganisms (GCM) 10K type strain sequencing project: providing services to taxonomists for standard genome sequencing and annotation.</title>
        <authorList>
            <consortium name="The Broad Institute Genomics Platform"/>
            <consortium name="The Broad Institute Genome Sequencing Center for Infectious Disease"/>
            <person name="Wu L."/>
            <person name="Ma J."/>
        </authorList>
    </citation>
    <scope>NUCLEOTIDE SEQUENCE [LARGE SCALE GENOMIC DNA]</scope>
    <source>
        <strain evidence="6">JCM 30346</strain>
    </source>
</reference>
<dbReference type="Proteomes" id="UP001596137">
    <property type="component" value="Unassembled WGS sequence"/>
</dbReference>
<dbReference type="PANTHER" id="PTHR43080">
    <property type="entry name" value="CBS DOMAIN-CONTAINING PROTEIN CBSX3, MITOCHONDRIAL"/>
    <property type="match status" value="1"/>
</dbReference>
<dbReference type="InterPro" id="IPR051257">
    <property type="entry name" value="Diverse_CBS-Domain"/>
</dbReference>
<dbReference type="Gene3D" id="3.30.1340.30">
    <property type="match status" value="1"/>
</dbReference>
<dbReference type="InterPro" id="IPR017080">
    <property type="entry name" value="UCP036990_CBS_BON"/>
</dbReference>
<feature type="domain" description="CBS" evidence="4">
    <location>
        <begin position="8"/>
        <end position="69"/>
    </location>
</feature>
<dbReference type="InterPro" id="IPR000644">
    <property type="entry name" value="CBS_dom"/>
</dbReference>
<dbReference type="SUPFAM" id="SSF54631">
    <property type="entry name" value="CBS-domain pair"/>
    <property type="match status" value="1"/>
</dbReference>
<organism evidence="5 6">
    <name type="scientific">Sphaerisporangium aureirubrum</name>
    <dbReference type="NCBI Taxonomy" id="1544736"/>
    <lineage>
        <taxon>Bacteria</taxon>
        <taxon>Bacillati</taxon>
        <taxon>Actinomycetota</taxon>
        <taxon>Actinomycetes</taxon>
        <taxon>Streptosporangiales</taxon>
        <taxon>Streptosporangiaceae</taxon>
        <taxon>Sphaerisporangium</taxon>
    </lineage>
</organism>